<protein>
    <recommendedName>
        <fullName evidence="3">Translation initiation factor 2</fullName>
    </recommendedName>
</protein>
<feature type="compositionally biased region" description="Basic and acidic residues" evidence="1">
    <location>
        <begin position="79"/>
        <end position="89"/>
    </location>
</feature>
<proteinExistence type="predicted"/>
<sequence>MSRTGKRFVALLIWTGIGILIGMQLGGEKASPPAGGIQTVQQVHQEPAAGQSEAGTAAEGSGWGGVRKSPPASVQNEEAEIRPEFEPLPRDILLPERSSPPADVLADKTAGLLQELSNQSIRWVVSMFGSIVE</sequence>
<name>A0A1B2DWZ6_9BACL</name>
<dbReference type="GeneID" id="48307832"/>
<gene>
    <name evidence="2" type="ORF">BBD41_06240</name>
</gene>
<feature type="region of interest" description="Disordered" evidence="1">
    <location>
        <begin position="44"/>
        <end position="100"/>
    </location>
</feature>
<organism evidence="2">
    <name type="scientific">Paenibacillus ihbetae</name>
    <dbReference type="NCBI Taxonomy" id="1870820"/>
    <lineage>
        <taxon>Bacteria</taxon>
        <taxon>Bacillati</taxon>
        <taxon>Bacillota</taxon>
        <taxon>Bacilli</taxon>
        <taxon>Bacillales</taxon>
        <taxon>Paenibacillaceae</taxon>
        <taxon>Paenibacillus</taxon>
    </lineage>
</organism>
<dbReference type="RefSeq" id="WP_099477028.1">
    <property type="nucleotide sequence ID" value="NZ_CP016809.1"/>
</dbReference>
<dbReference type="EMBL" id="CP016809">
    <property type="protein sequence ID" value="ANY72222.1"/>
    <property type="molecule type" value="Genomic_DNA"/>
</dbReference>
<reference evidence="2" key="1">
    <citation type="submission" date="2016-08" db="EMBL/GenBank/DDBJ databases">
        <title>Complete Genome Seqeunce of Paenibacillus sp. nov. IHBB 9852 from high altitute lake of Indian trans-Himalayas.</title>
        <authorList>
            <person name="Kiran S."/>
            <person name="Swarnkar M.K."/>
            <person name="Rana A."/>
            <person name="Tewari R."/>
            <person name="Gulati A."/>
        </authorList>
    </citation>
    <scope>NUCLEOTIDE SEQUENCE [LARGE SCALE GENOMIC DNA]</scope>
    <source>
        <strain evidence="2">IHBB 9852</strain>
    </source>
</reference>
<evidence type="ECO:0000256" key="1">
    <source>
        <dbReference type="SAM" id="MobiDB-lite"/>
    </source>
</evidence>
<dbReference type="AlphaFoldDB" id="A0A1B2DWZ6"/>
<dbReference type="KEGG" id="pib:BBD41_06240"/>
<accession>A0A1B2DWZ6</accession>
<evidence type="ECO:0008006" key="3">
    <source>
        <dbReference type="Google" id="ProtNLM"/>
    </source>
</evidence>
<evidence type="ECO:0000313" key="2">
    <source>
        <dbReference type="EMBL" id="ANY72222.1"/>
    </source>
</evidence>